<name>A0A7J7JHL7_BUGNE</name>
<reference evidence="1" key="1">
    <citation type="submission" date="2020-06" db="EMBL/GenBank/DDBJ databases">
        <title>Draft genome of Bugula neritina, a colonial animal packing powerful symbionts and potential medicines.</title>
        <authorList>
            <person name="Rayko M."/>
        </authorList>
    </citation>
    <scope>NUCLEOTIDE SEQUENCE [LARGE SCALE GENOMIC DNA]</scope>
    <source>
        <strain evidence="1">Kwan_BN1</strain>
    </source>
</reference>
<dbReference type="EMBL" id="VXIV02002426">
    <property type="protein sequence ID" value="KAF6025832.1"/>
    <property type="molecule type" value="Genomic_DNA"/>
</dbReference>
<keyword evidence="2" id="KW-1185">Reference proteome</keyword>
<organism evidence="1 2">
    <name type="scientific">Bugula neritina</name>
    <name type="common">Brown bryozoan</name>
    <name type="synonym">Sertularia neritina</name>
    <dbReference type="NCBI Taxonomy" id="10212"/>
    <lineage>
        <taxon>Eukaryota</taxon>
        <taxon>Metazoa</taxon>
        <taxon>Spiralia</taxon>
        <taxon>Lophotrochozoa</taxon>
        <taxon>Bryozoa</taxon>
        <taxon>Gymnolaemata</taxon>
        <taxon>Cheilostomatida</taxon>
        <taxon>Flustrina</taxon>
        <taxon>Buguloidea</taxon>
        <taxon>Bugulidae</taxon>
        <taxon>Bugula</taxon>
    </lineage>
</organism>
<gene>
    <name evidence="1" type="ORF">EB796_015850</name>
</gene>
<dbReference type="Proteomes" id="UP000593567">
    <property type="component" value="Unassembled WGS sequence"/>
</dbReference>
<sequence length="102" mass="11431">MKTLNFQVVVHLENQNLSKFPCQHLVEIEGVGRFSINMAQACGCANDDDIERAWALKSCLKDKALDVVKPILVTQEGLCSEWNRLDGSIVSKFETYNVCIVT</sequence>
<dbReference type="AlphaFoldDB" id="A0A7J7JHL7"/>
<accession>A0A7J7JHL7</accession>
<dbReference type="OrthoDB" id="5989194at2759"/>
<protein>
    <submittedName>
        <fullName evidence="1">Uncharacterized protein</fullName>
    </submittedName>
</protein>
<comment type="caution">
    <text evidence="1">The sequence shown here is derived from an EMBL/GenBank/DDBJ whole genome shotgun (WGS) entry which is preliminary data.</text>
</comment>
<proteinExistence type="predicted"/>
<evidence type="ECO:0000313" key="2">
    <source>
        <dbReference type="Proteomes" id="UP000593567"/>
    </source>
</evidence>
<evidence type="ECO:0000313" key="1">
    <source>
        <dbReference type="EMBL" id="KAF6025832.1"/>
    </source>
</evidence>